<dbReference type="AlphaFoldDB" id="A0A251T2M6"/>
<dbReference type="Proteomes" id="UP000215914">
    <property type="component" value="Chromosome 12"/>
</dbReference>
<reference evidence="3" key="2">
    <citation type="submission" date="2017-02" db="EMBL/GenBank/DDBJ databases">
        <title>Sunflower complete genome.</title>
        <authorList>
            <person name="Langlade N."/>
            <person name="Munos S."/>
        </authorList>
    </citation>
    <scope>NUCLEOTIDE SEQUENCE [LARGE SCALE GENOMIC DNA]</scope>
    <source>
        <tissue evidence="3">Leaves</tissue>
    </source>
</reference>
<reference evidence="2 4" key="1">
    <citation type="journal article" date="2017" name="Nature">
        <title>The sunflower genome provides insights into oil metabolism, flowering and Asterid evolution.</title>
        <authorList>
            <person name="Badouin H."/>
            <person name="Gouzy J."/>
            <person name="Grassa C.J."/>
            <person name="Murat F."/>
            <person name="Staton S.E."/>
            <person name="Cottret L."/>
            <person name="Lelandais-Briere C."/>
            <person name="Owens G.L."/>
            <person name="Carrere S."/>
            <person name="Mayjonade B."/>
            <person name="Legrand L."/>
            <person name="Gill N."/>
            <person name="Kane N.C."/>
            <person name="Bowers J.E."/>
            <person name="Hubner S."/>
            <person name="Bellec A."/>
            <person name="Berard A."/>
            <person name="Berges H."/>
            <person name="Blanchet N."/>
            <person name="Boniface M.C."/>
            <person name="Brunel D."/>
            <person name="Catrice O."/>
            <person name="Chaidir N."/>
            <person name="Claudel C."/>
            <person name="Donnadieu C."/>
            <person name="Faraut T."/>
            <person name="Fievet G."/>
            <person name="Helmstetter N."/>
            <person name="King M."/>
            <person name="Knapp S.J."/>
            <person name="Lai Z."/>
            <person name="Le Paslier M.C."/>
            <person name="Lippi Y."/>
            <person name="Lorenzon L."/>
            <person name="Mandel J.R."/>
            <person name="Marage G."/>
            <person name="Marchand G."/>
            <person name="Marquand E."/>
            <person name="Bret-Mestries E."/>
            <person name="Morien E."/>
            <person name="Nambeesan S."/>
            <person name="Nguyen T."/>
            <person name="Pegot-Espagnet P."/>
            <person name="Pouilly N."/>
            <person name="Raftis F."/>
            <person name="Sallet E."/>
            <person name="Schiex T."/>
            <person name="Thomas J."/>
            <person name="Vandecasteele C."/>
            <person name="Vares D."/>
            <person name="Vear F."/>
            <person name="Vautrin S."/>
            <person name="Crespi M."/>
            <person name="Mangin B."/>
            <person name="Burke J.M."/>
            <person name="Salse J."/>
            <person name="Munos S."/>
            <person name="Vincourt P."/>
            <person name="Rieseberg L.H."/>
            <person name="Langlade N.B."/>
        </authorList>
    </citation>
    <scope>NUCLEOTIDE SEQUENCE [LARGE SCALE GENOMIC DNA]</scope>
    <source>
        <strain evidence="4">cv. SF193</strain>
        <tissue evidence="2">Leaves</tissue>
    </source>
</reference>
<protein>
    <submittedName>
        <fullName evidence="3">Putative SMAD/FHA domain-containing protein</fullName>
    </submittedName>
    <submittedName>
        <fullName evidence="2">SMAD/FHA domain superfamily protein</fullName>
    </submittedName>
</protein>
<reference evidence="2" key="3">
    <citation type="submission" date="2020-06" db="EMBL/GenBank/DDBJ databases">
        <title>Helianthus annuus Genome sequencing and assembly Release 2.</title>
        <authorList>
            <person name="Gouzy J."/>
            <person name="Langlade N."/>
            <person name="Munos S."/>
        </authorList>
    </citation>
    <scope>NUCLEOTIDE SEQUENCE</scope>
    <source>
        <tissue evidence="2">Leaves</tissue>
    </source>
</reference>
<proteinExistence type="predicted"/>
<evidence type="ECO:0000313" key="2">
    <source>
        <dbReference type="EMBL" id="KAF5777508.1"/>
    </source>
</evidence>
<accession>A0A251T2M6</accession>
<dbReference type="STRING" id="4232.A0A251T2M6"/>
<dbReference type="OrthoDB" id="10600624at2759"/>
<evidence type="ECO:0000256" key="1">
    <source>
        <dbReference type="SAM" id="MobiDB-lite"/>
    </source>
</evidence>
<dbReference type="EMBL" id="MNCJ02000327">
    <property type="protein sequence ID" value="KAF5777508.1"/>
    <property type="molecule type" value="Genomic_DNA"/>
</dbReference>
<evidence type="ECO:0000313" key="4">
    <source>
        <dbReference type="Proteomes" id="UP000215914"/>
    </source>
</evidence>
<dbReference type="Gramene" id="mRNA:HanXRQr2_Chr12g0536521">
    <property type="protein sequence ID" value="mRNA:HanXRQr2_Chr12g0536521"/>
    <property type="gene ID" value="HanXRQr2_Chr12g0536521"/>
</dbReference>
<sequence>MLVSNSYRKAIEVLMFDVLVIGRRRRSSTTGTEPIEAVVKESGGCESQEQEVRSSGPCKKEPDACEEVTGVDMPEKSPVLEAEGQPLVSPMSLGNSLIDVEKKTKANGGSTGLNRGKKQQLKANIGVAWGKLLSQCPQNPHIVMEHEIFTVGQGHQCDLWISDKSVSKSLCSLRHIKSQQGGASITLLEITGGKGAI</sequence>
<organism evidence="3 4">
    <name type="scientific">Helianthus annuus</name>
    <name type="common">Common sunflower</name>
    <dbReference type="NCBI Taxonomy" id="4232"/>
    <lineage>
        <taxon>Eukaryota</taxon>
        <taxon>Viridiplantae</taxon>
        <taxon>Streptophyta</taxon>
        <taxon>Embryophyta</taxon>
        <taxon>Tracheophyta</taxon>
        <taxon>Spermatophyta</taxon>
        <taxon>Magnoliopsida</taxon>
        <taxon>eudicotyledons</taxon>
        <taxon>Gunneridae</taxon>
        <taxon>Pentapetalae</taxon>
        <taxon>asterids</taxon>
        <taxon>campanulids</taxon>
        <taxon>Asterales</taxon>
        <taxon>Asteraceae</taxon>
        <taxon>Asteroideae</taxon>
        <taxon>Heliantheae alliance</taxon>
        <taxon>Heliantheae</taxon>
        <taxon>Helianthus</taxon>
    </lineage>
</organism>
<dbReference type="SUPFAM" id="SSF49879">
    <property type="entry name" value="SMAD/FHA domain"/>
    <property type="match status" value="1"/>
</dbReference>
<name>A0A251T2M6_HELAN</name>
<dbReference type="InParanoid" id="A0A251T2M6"/>
<keyword evidence="4" id="KW-1185">Reference proteome</keyword>
<evidence type="ECO:0000313" key="3">
    <source>
        <dbReference type="EMBL" id="OTG04756.1"/>
    </source>
</evidence>
<dbReference type="InterPro" id="IPR008984">
    <property type="entry name" value="SMAD_FHA_dom_sf"/>
</dbReference>
<feature type="region of interest" description="Disordered" evidence="1">
    <location>
        <begin position="40"/>
        <end position="63"/>
    </location>
</feature>
<dbReference type="EMBL" id="CM007901">
    <property type="protein sequence ID" value="OTG04756.1"/>
    <property type="molecule type" value="Genomic_DNA"/>
</dbReference>
<gene>
    <name evidence="3" type="ORF">HannXRQ_Chr12g0365921</name>
    <name evidence="2" type="ORF">HanXRQr2_Chr12g0536521</name>
</gene>